<dbReference type="AlphaFoldDB" id="A0A5B6VJ96"/>
<feature type="region of interest" description="Disordered" evidence="1">
    <location>
        <begin position="1"/>
        <end position="30"/>
    </location>
</feature>
<evidence type="ECO:0000313" key="3">
    <source>
        <dbReference type="Proteomes" id="UP000325315"/>
    </source>
</evidence>
<comment type="caution">
    <text evidence="2">The sequence shown here is derived from an EMBL/GenBank/DDBJ whole genome shotgun (WGS) entry which is preliminary data.</text>
</comment>
<evidence type="ECO:0000313" key="2">
    <source>
        <dbReference type="EMBL" id="KAA3469359.1"/>
    </source>
</evidence>
<keyword evidence="2" id="KW-0812">Transmembrane</keyword>
<sequence>MITEQKRDTEDGSSEQSKVKMKMSPQFCPPSAPATAAAIVDSSGSYLSVKKLNRSSPWKP</sequence>
<name>A0A5B6VJ96_9ROSI</name>
<dbReference type="OrthoDB" id="69646at2759"/>
<keyword evidence="2" id="KW-0472">Membrane</keyword>
<protein>
    <submittedName>
        <fullName evidence="2">Transmembrane protein 8B</fullName>
    </submittedName>
</protein>
<evidence type="ECO:0000256" key="1">
    <source>
        <dbReference type="SAM" id="MobiDB-lite"/>
    </source>
</evidence>
<accession>A0A5B6VJ96</accession>
<proteinExistence type="predicted"/>
<dbReference type="Proteomes" id="UP000325315">
    <property type="component" value="Unassembled WGS sequence"/>
</dbReference>
<organism evidence="2 3">
    <name type="scientific">Gossypium australe</name>
    <dbReference type="NCBI Taxonomy" id="47621"/>
    <lineage>
        <taxon>Eukaryota</taxon>
        <taxon>Viridiplantae</taxon>
        <taxon>Streptophyta</taxon>
        <taxon>Embryophyta</taxon>
        <taxon>Tracheophyta</taxon>
        <taxon>Spermatophyta</taxon>
        <taxon>Magnoliopsida</taxon>
        <taxon>eudicotyledons</taxon>
        <taxon>Gunneridae</taxon>
        <taxon>Pentapetalae</taxon>
        <taxon>rosids</taxon>
        <taxon>malvids</taxon>
        <taxon>Malvales</taxon>
        <taxon>Malvaceae</taxon>
        <taxon>Malvoideae</taxon>
        <taxon>Gossypium</taxon>
    </lineage>
</organism>
<reference evidence="2" key="1">
    <citation type="submission" date="2019-08" db="EMBL/GenBank/DDBJ databases">
        <authorList>
            <person name="Liu F."/>
        </authorList>
    </citation>
    <scope>NUCLEOTIDE SEQUENCE [LARGE SCALE GENOMIC DNA]</scope>
    <source>
        <strain evidence="2">PA1801</strain>
        <tissue evidence="2">Leaf</tissue>
    </source>
</reference>
<gene>
    <name evidence="2" type="ORF">EPI10_015155</name>
</gene>
<dbReference type="EMBL" id="SMMG02000006">
    <property type="protein sequence ID" value="KAA3469359.1"/>
    <property type="molecule type" value="Genomic_DNA"/>
</dbReference>
<keyword evidence="3" id="KW-1185">Reference proteome</keyword>
<feature type="compositionally biased region" description="Basic and acidic residues" evidence="1">
    <location>
        <begin position="1"/>
        <end position="10"/>
    </location>
</feature>